<dbReference type="GO" id="GO:0005524">
    <property type="term" value="F:ATP binding"/>
    <property type="evidence" value="ECO:0007669"/>
    <property type="project" value="InterPro"/>
</dbReference>
<evidence type="ECO:0000256" key="4">
    <source>
        <dbReference type="ARBA" id="ARBA00022763"/>
    </source>
</evidence>
<evidence type="ECO:0000313" key="7">
    <source>
        <dbReference type="EMBL" id="USN15412.1"/>
    </source>
</evidence>
<keyword evidence="2 7" id="KW-0436">Ligase</keyword>
<dbReference type="EMBL" id="ON529857">
    <property type="protein sequence ID" value="USN15412.1"/>
    <property type="molecule type" value="Genomic_DNA"/>
</dbReference>
<dbReference type="PANTHER" id="PTHR47810">
    <property type="entry name" value="DNA LIGASE"/>
    <property type="match status" value="1"/>
</dbReference>
<dbReference type="GO" id="GO:0003910">
    <property type="term" value="F:DNA ligase (ATP) activity"/>
    <property type="evidence" value="ECO:0007669"/>
    <property type="project" value="InterPro"/>
</dbReference>
<dbReference type="GO" id="GO:0006310">
    <property type="term" value="P:DNA recombination"/>
    <property type="evidence" value="ECO:0007669"/>
    <property type="project" value="InterPro"/>
</dbReference>
<name>A0A9E7MTD4_9CAUD</name>
<keyword evidence="5" id="KW-0234">DNA repair</keyword>
<accession>A0A9E7MTD4</accession>
<proteinExistence type="inferred from homology"/>
<sequence length="427" mass="48387">MTAMENEDIVWLDTAPGPTLVMTNDGAVWRYRTLYKIDALGKVRAWFMERQDEKHRVVAGHDGGSLVKNGWTVCRSKGKGKAQTTPIQQCLKEIEALYKKALDRDYYETPEEAAGPQRNYLPMLAEKWDDTTWEKWLARVAKAGVTPPEGQTGAYFQPKLDGYCCISRDATLQSREGLPILTADHIVRALQPFYDMFPGRPLHGELYNHDLRDEFEELNSLLKKQKGITAEHRAEVEAKVQYHLYDYPGAGEHLPFGERFAALERDLRLAGVDLSTGVIQIVVTTPVRDEAHLLELTDQAIDDEYEGGIGRLDLPYEKAKRSWGVIKIKFFDDDEFDFIRAESGVGNYAGYAKRAICWLPGADRSMGETKHNTFESGIRGKRNQKLRDLLEEPPGVVTIRYFGYTKGGKGKPRFGVVTKWHGEARVL</sequence>
<evidence type="ECO:0000259" key="6">
    <source>
        <dbReference type="Pfam" id="PF01068"/>
    </source>
</evidence>
<evidence type="ECO:0000256" key="1">
    <source>
        <dbReference type="ARBA" id="ARBA00007572"/>
    </source>
</evidence>
<evidence type="ECO:0000256" key="2">
    <source>
        <dbReference type="ARBA" id="ARBA00022598"/>
    </source>
</evidence>
<evidence type="ECO:0000256" key="3">
    <source>
        <dbReference type="ARBA" id="ARBA00022705"/>
    </source>
</evidence>
<feature type="domain" description="ATP-dependent DNA ligase family profile" evidence="6">
    <location>
        <begin position="122"/>
        <end position="329"/>
    </location>
</feature>
<evidence type="ECO:0000256" key="5">
    <source>
        <dbReference type="ARBA" id="ARBA00023204"/>
    </source>
</evidence>
<dbReference type="Gene3D" id="3.30.470.30">
    <property type="entry name" value="DNA ligase/mRNA capping enzyme"/>
    <property type="match status" value="1"/>
</dbReference>
<reference evidence="7 8" key="1">
    <citation type="submission" date="2022-05" db="EMBL/GenBank/DDBJ databases">
        <authorList>
            <person name="Friedrich I."/>
            <person name="Poehlein A."/>
            <person name="Schneider D."/>
            <person name="Hertel R."/>
            <person name="Daniel R."/>
        </authorList>
    </citation>
    <scope>NUCLEOTIDE SEQUENCE [LARGE SCALE GENOMIC DNA]</scope>
</reference>
<dbReference type="GO" id="GO:0006260">
    <property type="term" value="P:DNA replication"/>
    <property type="evidence" value="ECO:0007669"/>
    <property type="project" value="UniProtKB-KW"/>
</dbReference>
<dbReference type="InterPro" id="IPR050326">
    <property type="entry name" value="NAD_dep_DNA_ligaseB"/>
</dbReference>
<dbReference type="InterPro" id="IPR012310">
    <property type="entry name" value="DNA_ligase_ATP-dep_cent"/>
</dbReference>
<protein>
    <submittedName>
        <fullName evidence="7">DNA ligase</fullName>
    </submittedName>
</protein>
<gene>
    <name evidence="7" type="ORF">KIKIMORA_02660</name>
</gene>
<dbReference type="Pfam" id="PF01068">
    <property type="entry name" value="DNA_ligase_A_M"/>
    <property type="match status" value="1"/>
</dbReference>
<dbReference type="GO" id="GO:0006281">
    <property type="term" value="P:DNA repair"/>
    <property type="evidence" value="ECO:0007669"/>
    <property type="project" value="UniProtKB-KW"/>
</dbReference>
<evidence type="ECO:0000313" key="8">
    <source>
        <dbReference type="Proteomes" id="UP001056576"/>
    </source>
</evidence>
<keyword evidence="4" id="KW-0227">DNA damage</keyword>
<organism evidence="7 8">
    <name type="scientific">Brevundimonas phage vB_BpoS-Kikimora</name>
    <dbReference type="NCBI Taxonomy" id="2948601"/>
    <lineage>
        <taxon>Viruses</taxon>
        <taxon>Duplodnaviria</taxon>
        <taxon>Heunggongvirae</taxon>
        <taxon>Uroviricota</taxon>
        <taxon>Caudoviricetes</taxon>
        <taxon>Jeanschmidtviridae</taxon>
        <taxon>Kikimoravirus</taxon>
        <taxon>Kikimoravirus kikimora</taxon>
    </lineage>
</organism>
<dbReference type="SUPFAM" id="SSF56091">
    <property type="entry name" value="DNA ligase/mRNA capping enzyme, catalytic domain"/>
    <property type="match status" value="1"/>
</dbReference>
<comment type="similarity">
    <text evidence="1">Belongs to the ATP-dependent DNA ligase family.</text>
</comment>
<keyword evidence="3" id="KW-0235">DNA replication</keyword>
<dbReference type="Proteomes" id="UP001056576">
    <property type="component" value="Segment"/>
</dbReference>
<dbReference type="PANTHER" id="PTHR47810:SF1">
    <property type="entry name" value="DNA LIGASE B"/>
    <property type="match status" value="1"/>
</dbReference>
<keyword evidence="8" id="KW-1185">Reference proteome</keyword>